<dbReference type="GO" id="GO:0005524">
    <property type="term" value="F:ATP binding"/>
    <property type="evidence" value="ECO:0007669"/>
    <property type="project" value="UniProtKB-KW"/>
</dbReference>
<proteinExistence type="inferred from homology"/>
<organism evidence="13 14">
    <name type="scientific">Phytophthora sojae (strain P6497)</name>
    <name type="common">Soybean stem and root rot agent</name>
    <name type="synonym">Phytophthora megasperma f. sp. glycines</name>
    <dbReference type="NCBI Taxonomy" id="1094619"/>
    <lineage>
        <taxon>Eukaryota</taxon>
        <taxon>Sar</taxon>
        <taxon>Stramenopiles</taxon>
        <taxon>Oomycota</taxon>
        <taxon>Peronosporomycetes</taxon>
        <taxon>Peronosporales</taxon>
        <taxon>Peronosporaceae</taxon>
        <taxon>Phytophthora</taxon>
    </lineage>
</organism>
<comment type="subcellular location">
    <subcellularLocation>
        <location evidence="1">Membrane</location>
        <topology evidence="1">Multi-pass membrane protein</topology>
    </subcellularLocation>
</comment>
<dbReference type="FunCoup" id="G5ADK1">
    <property type="interactions" value="4"/>
</dbReference>
<evidence type="ECO:0000259" key="11">
    <source>
        <dbReference type="PROSITE" id="PS50893"/>
    </source>
</evidence>
<dbReference type="PROSITE" id="PS50893">
    <property type="entry name" value="ABC_TRANSPORTER_2"/>
    <property type="match status" value="2"/>
</dbReference>
<keyword evidence="5" id="KW-0067">ATP-binding</keyword>
<evidence type="ECO:0000256" key="10">
    <source>
        <dbReference type="SAM" id="Phobius"/>
    </source>
</evidence>
<feature type="coiled-coil region" evidence="8">
    <location>
        <begin position="1330"/>
        <end position="1364"/>
    </location>
</feature>
<feature type="domain" description="ABC transmembrane type-1" evidence="12">
    <location>
        <begin position="1383"/>
        <end position="1679"/>
    </location>
</feature>
<evidence type="ECO:0000256" key="1">
    <source>
        <dbReference type="ARBA" id="ARBA00004141"/>
    </source>
</evidence>
<dbReference type="Pfam" id="PF17653">
    <property type="entry name" value="DUF5522"/>
    <property type="match status" value="1"/>
</dbReference>
<feature type="transmembrane region" description="Helical" evidence="10">
    <location>
        <begin position="1515"/>
        <end position="1532"/>
    </location>
</feature>
<dbReference type="GO" id="GO:0015421">
    <property type="term" value="F:ABC-type oligopeptide transporter activity"/>
    <property type="evidence" value="ECO:0007669"/>
    <property type="project" value="TreeGrafter"/>
</dbReference>
<dbReference type="Gene3D" id="3.40.50.300">
    <property type="entry name" value="P-loop containing nucleotide triphosphate hydrolases"/>
    <property type="match status" value="2"/>
</dbReference>
<evidence type="ECO:0000256" key="7">
    <source>
        <dbReference type="ARBA" id="ARBA00023136"/>
    </source>
</evidence>
<feature type="transmembrane region" description="Helical" evidence="10">
    <location>
        <begin position="1382"/>
        <end position="1407"/>
    </location>
</feature>
<keyword evidence="8" id="KW-0175">Coiled coil</keyword>
<evidence type="ECO:0000256" key="5">
    <source>
        <dbReference type="ARBA" id="ARBA00022840"/>
    </source>
</evidence>
<feature type="transmembrane region" description="Helical" evidence="10">
    <location>
        <begin position="995"/>
        <end position="1017"/>
    </location>
</feature>
<dbReference type="InterPro" id="IPR011527">
    <property type="entry name" value="ABC1_TM_dom"/>
</dbReference>
<feature type="domain" description="ABC transporter" evidence="11">
    <location>
        <begin position="1714"/>
        <end position="1953"/>
    </location>
</feature>
<dbReference type="SMR" id="G5ADK1"/>
<dbReference type="Gene3D" id="1.20.1560.10">
    <property type="entry name" value="ABC transporter type 1, transmembrane domain"/>
    <property type="match status" value="2"/>
</dbReference>
<feature type="transmembrane region" description="Helical" evidence="10">
    <location>
        <begin position="848"/>
        <end position="865"/>
    </location>
</feature>
<dbReference type="InterPro" id="IPR014729">
    <property type="entry name" value="Rossmann-like_a/b/a_fold"/>
</dbReference>
<dbReference type="CDD" id="cd18578">
    <property type="entry name" value="ABC_6TM_Pgp_ABCB1_D2_like"/>
    <property type="match status" value="1"/>
</dbReference>
<feature type="region of interest" description="Disordered" evidence="9">
    <location>
        <begin position="753"/>
        <end position="776"/>
    </location>
</feature>
<dbReference type="CDD" id="cd18577">
    <property type="entry name" value="ABC_6TM_Pgp_ABCB1_D1_like"/>
    <property type="match status" value="1"/>
</dbReference>
<dbReference type="SUPFAM" id="SSF52540">
    <property type="entry name" value="P-loop containing nucleoside triphosphate hydrolases"/>
    <property type="match status" value="2"/>
</dbReference>
<dbReference type="InterPro" id="IPR036640">
    <property type="entry name" value="ABC1_TM_sf"/>
</dbReference>
<dbReference type="GO" id="GO:0016887">
    <property type="term" value="F:ATP hydrolysis activity"/>
    <property type="evidence" value="ECO:0007669"/>
    <property type="project" value="InterPro"/>
</dbReference>
<dbReference type="CDD" id="cd03249">
    <property type="entry name" value="ABC_MTABC3_MDL1_MDL2"/>
    <property type="match status" value="2"/>
</dbReference>
<dbReference type="KEGG" id="psoj:PHYSODRAFT_341536"/>
<feature type="transmembrane region" description="Helical" evidence="10">
    <location>
        <begin position="1435"/>
        <end position="1453"/>
    </location>
</feature>
<dbReference type="PANTHER" id="PTHR43394">
    <property type="entry name" value="ATP-DEPENDENT PERMEASE MDL1, MITOCHONDRIAL"/>
    <property type="match status" value="1"/>
</dbReference>
<dbReference type="Pfam" id="PF00664">
    <property type="entry name" value="ABC_membrane"/>
    <property type="match status" value="2"/>
</dbReference>
<dbReference type="InterPro" id="IPR017871">
    <property type="entry name" value="ABC_transporter-like_CS"/>
</dbReference>
<dbReference type="Gene3D" id="3.40.50.620">
    <property type="entry name" value="HUPs"/>
    <property type="match status" value="1"/>
</dbReference>
<feature type="transmembrane region" description="Helical" evidence="10">
    <location>
        <begin position="1616"/>
        <end position="1637"/>
    </location>
</feature>
<sequence>MPARRPALRVVSLLPSATENVCALLSACQSSSSSSLPSSAAVPQLVGRSHECDFPTDASVQQLPVLTAARTAFTNSADTHSQVREALASASSLYHLDAARLAALRPDVILTQSTCKVCSIDLASVRAAVDSGNDGQLQQLVQAHNGAASDAAAEACELQAGGQLTQIVTCNPTSLEDALVKQFQQLGEALGVAEVGEAMAQQHYSRLQQLKEQAKVFVERIGSKPRVLMVEWLEPLFLGTKGWMREIVEAAGGHVVEDLEDGEEVDVVVVALCGLSLDKTETELLEGRVGDWWTSLLKGEAQPKVFIVDGTSMFTRPTRRLLVALEWLVHALHESESSWMKDSTFPYKLFDTSLVASGSKAEKNKSAEMLEIEELHRAACANKQAMYTDPATGYSVMTAYILKERQVCCGNGCRHCPYGHANVKDPSRRKNTLAGNVFLQPRRRSRGFAKGSPGGQMLWPEGADAGSDAQNDLVVMFWSGGKDSFLALGALYESYAAEQKAMPRVVLLTTIDPKTNVVPIQDISSQTIAAQAEALELPLCLVAVGLGDEYTAALRSALREIPEHMKRTKKSSKSHEQNGAVSMVSSLVFGDLHLDDIRAWREQTFSQDYKLRFPVWKKDYESELLPSLERLCSKTGAKIYLSSIDKDQLASKGIGADWQVGQEYDWELVQKCNKAAVEDAKRVDLMGECGEFHTQYYPMQHFSSSGISRFAKTPTSETQFSRVVTVILSKPELVPADAAAYQRVETPRAVAVDVSGEPKQLDTSNHGTSSDSAKEPDLRHEMIHDGPTSFNFTNLYRYATTFDKVLLAIGIVTTGANGALFPLMAIVFGNVLTGFTTTPVDMDTVNSAALDYLYIAIFLFITDYVSGEALKHTLYMDISWYDAHDALQLSSRLTGDTFVVGFAIGFARGWDITLVMACVMPAMALSLSWMIKTFTIMSDFAQKVYAEAGSVAEETLGSIRTVASLNGEQKAIEKFESKIHKAETKNIKLNKVATVVYALFLASMWIMYSVGLWYGGWKASKEESTPGDVFAAFFGVMMGTGSLGQVSPSVSAVAKAAGAAEELFAILDTASAIDAEKEDEGIIPDTCEGKIEAVNANFTYPSRPDAQILRDYNVTIEPGQTVAFAGASGGGKSTLIALIERFYDPTSGTIYLDGRDVKTLNVKWLRSQIGMVSQEPVLFATTIFENIAMGGDNVTREEAIEACKLSNAHNFIMSLPEQYDTLVGEKGVSLSGGQKQRVAIARAIVRKPNILVLDEATSALDNESEKIVQAALNNLMATTNMTTLVIAHRLSTIRHADKIVVLNEGHIVESGTHDELLKIERGIYQNMYRIQELRSQEEQQEAKKREAENELEMSAVEMNFLDKKPFNLLDLLKLNGLALNHFFFGLIGSCVGGIAVPASALLITGMITSMTEQYARYESVGDRSHLTTLYNDVELYGILYLVGAAVIAIFTYLQMYCFKYMEEKITTHLRTANFRGLCRQNVGFFDEKENATGALTEVLATNATKVSLMSGESQAAFTQAVFTLIAALVISFGFGSWLLSLILLALIPLLIFGEVARMKEMDGAGLISDDLAIPGAHASEVLANIRTVAALGIEKNFPFDTLLQEPLRKGRKEAQVNGLSLGFSSFIMMATYSLVFWFGAKKVNDGTVGFAEMMRTLMAITMSIQTVSFASRFLTDGPKAFRAGSTIYAIRDRVAPIDSFSSNGRSLAKVEGRLEFKDISFRYPTRPEINVLKNYTLTIEPGQTVAFCGPSGGGKSTIISLIERFYDPVVGDVLLDGHNIKDLNLNWLRSQIGLVGQEPTLFIGTIAENIGYGLAEQPSQQEIEEAAKMANAHDFITQFPDGYETQVGMKGEQLSGGQKQHIATACAILKNPNILLLDEATSALDSESEKVVQEALDKVVALKRRTTIVIAHRLSTIRRADKICVVSGGKIAEQGTHQELLQLNGIYANLVESATA</sequence>
<evidence type="ECO:0000256" key="8">
    <source>
        <dbReference type="SAM" id="Coils"/>
    </source>
</evidence>
<keyword evidence="3 10" id="KW-0812">Transmembrane</keyword>
<dbReference type="PANTHER" id="PTHR43394:SF27">
    <property type="entry name" value="ATP-DEPENDENT TRANSLOCASE ABCB1-LIKE"/>
    <property type="match status" value="1"/>
</dbReference>
<dbReference type="RefSeq" id="XP_009538151.1">
    <property type="nucleotide sequence ID" value="XM_009539856.1"/>
</dbReference>
<evidence type="ECO:0000256" key="2">
    <source>
        <dbReference type="ARBA" id="ARBA00007577"/>
    </source>
</evidence>
<dbReference type="InterPro" id="IPR003593">
    <property type="entry name" value="AAA+_ATPase"/>
</dbReference>
<dbReference type="SMART" id="SM00382">
    <property type="entry name" value="AAA"/>
    <property type="match status" value="2"/>
</dbReference>
<dbReference type="Pfam" id="PF00005">
    <property type="entry name" value="ABC_tran"/>
    <property type="match status" value="2"/>
</dbReference>
<dbReference type="SUPFAM" id="SSF52402">
    <property type="entry name" value="Adenine nucleotide alpha hydrolases-like"/>
    <property type="match status" value="1"/>
</dbReference>
<keyword evidence="4" id="KW-0547">Nucleotide-binding</keyword>
<feature type="domain" description="ABC transmembrane type-1" evidence="12">
    <location>
        <begin position="897"/>
        <end position="1055"/>
    </location>
</feature>
<dbReference type="SUPFAM" id="SSF90123">
    <property type="entry name" value="ABC transporter transmembrane region"/>
    <property type="match status" value="2"/>
</dbReference>
<feature type="transmembrane region" description="Helical" evidence="10">
    <location>
        <begin position="805"/>
        <end position="828"/>
    </location>
</feature>
<dbReference type="SUPFAM" id="SSF53807">
    <property type="entry name" value="Helical backbone' metal receptor"/>
    <property type="match status" value="1"/>
</dbReference>
<evidence type="ECO:0000256" key="4">
    <source>
        <dbReference type="ARBA" id="ARBA00022741"/>
    </source>
</evidence>
<feature type="transmembrane region" description="Helical" evidence="10">
    <location>
        <begin position="912"/>
        <end position="931"/>
    </location>
</feature>
<evidence type="ECO:0000313" key="14">
    <source>
        <dbReference type="Proteomes" id="UP000002640"/>
    </source>
</evidence>
<dbReference type="GO" id="GO:0090374">
    <property type="term" value="P:oligopeptide export from mitochondrion"/>
    <property type="evidence" value="ECO:0007669"/>
    <property type="project" value="TreeGrafter"/>
</dbReference>
<dbReference type="PROSITE" id="PS50929">
    <property type="entry name" value="ABC_TM1F"/>
    <property type="match status" value="2"/>
</dbReference>
<dbReference type="PROSITE" id="PS00211">
    <property type="entry name" value="ABC_TRANSPORTER_1"/>
    <property type="match status" value="1"/>
</dbReference>
<evidence type="ECO:0000256" key="3">
    <source>
        <dbReference type="ARBA" id="ARBA00022692"/>
    </source>
</evidence>
<accession>G5ADK1</accession>
<dbReference type="Gene3D" id="3.40.50.1980">
    <property type="entry name" value="Nitrogenase molybdenum iron protein domain"/>
    <property type="match status" value="1"/>
</dbReference>
<keyword evidence="7 10" id="KW-0472">Membrane</keyword>
<protein>
    <submittedName>
        <fullName evidence="13">Uncharacterized protein</fullName>
    </submittedName>
</protein>
<dbReference type="FunFam" id="3.40.50.300:FF:000251">
    <property type="entry name" value="ABC transporter B family member 19"/>
    <property type="match status" value="2"/>
</dbReference>
<name>G5ADK1_PHYSP</name>
<dbReference type="InterPro" id="IPR039421">
    <property type="entry name" value="Type_1_exporter"/>
</dbReference>
<comment type="similarity">
    <text evidence="2">Belongs to the ABC transporter superfamily. ABCB family. Multidrug resistance exporter (TC 3.A.1.201) subfamily.</text>
</comment>
<feature type="coiled-coil region" evidence="8">
    <location>
        <begin position="965"/>
        <end position="992"/>
    </location>
</feature>
<dbReference type="GeneID" id="20648097"/>
<dbReference type="InParanoid" id="G5ADK1"/>
<evidence type="ECO:0000313" key="13">
    <source>
        <dbReference type="EMBL" id="EGZ06254.1"/>
    </source>
</evidence>
<reference evidence="13 14" key="1">
    <citation type="journal article" date="2006" name="Science">
        <title>Phytophthora genome sequences uncover evolutionary origins and mechanisms of pathogenesis.</title>
        <authorList>
            <person name="Tyler B.M."/>
            <person name="Tripathy S."/>
            <person name="Zhang X."/>
            <person name="Dehal P."/>
            <person name="Jiang R.H."/>
            <person name="Aerts A."/>
            <person name="Arredondo F.D."/>
            <person name="Baxter L."/>
            <person name="Bensasson D."/>
            <person name="Beynon J.L."/>
            <person name="Chapman J."/>
            <person name="Damasceno C.M."/>
            <person name="Dorrance A.E."/>
            <person name="Dou D."/>
            <person name="Dickerman A.W."/>
            <person name="Dubchak I.L."/>
            <person name="Garbelotto M."/>
            <person name="Gijzen M."/>
            <person name="Gordon S.G."/>
            <person name="Govers F."/>
            <person name="Grunwald N.J."/>
            <person name="Huang W."/>
            <person name="Ivors K.L."/>
            <person name="Jones R.W."/>
            <person name="Kamoun S."/>
            <person name="Krampis K."/>
            <person name="Lamour K.H."/>
            <person name="Lee M.K."/>
            <person name="McDonald W.H."/>
            <person name="Medina M."/>
            <person name="Meijer H.J."/>
            <person name="Nordberg E.K."/>
            <person name="Maclean D.J."/>
            <person name="Ospina-Giraldo M.D."/>
            <person name="Morris P.F."/>
            <person name="Phuntumart V."/>
            <person name="Putnam N.H."/>
            <person name="Rash S."/>
            <person name="Rose J.K."/>
            <person name="Sakihama Y."/>
            <person name="Salamov A.A."/>
            <person name="Savidor A."/>
            <person name="Scheuring C.F."/>
            <person name="Smith B.M."/>
            <person name="Sobral B.W."/>
            <person name="Terry A."/>
            <person name="Torto-Alalibo T.A."/>
            <person name="Win J."/>
            <person name="Xu Z."/>
            <person name="Zhang H."/>
            <person name="Grigoriev I.V."/>
            <person name="Rokhsar D.S."/>
            <person name="Boore J.L."/>
        </authorList>
    </citation>
    <scope>NUCLEOTIDE SEQUENCE [LARGE SCALE GENOMIC DNA]</scope>
    <source>
        <strain evidence="13 14">P6497</strain>
    </source>
</reference>
<keyword evidence="6 10" id="KW-1133">Transmembrane helix</keyword>
<keyword evidence="14" id="KW-1185">Reference proteome</keyword>
<evidence type="ECO:0000259" key="12">
    <source>
        <dbReference type="PROSITE" id="PS50929"/>
    </source>
</evidence>
<dbReference type="EMBL" id="JH159164">
    <property type="protein sequence ID" value="EGZ06254.1"/>
    <property type="molecule type" value="Genomic_DNA"/>
</dbReference>
<dbReference type="InterPro" id="IPR003439">
    <property type="entry name" value="ABC_transporter-like_ATP-bd"/>
</dbReference>
<evidence type="ECO:0000256" key="6">
    <source>
        <dbReference type="ARBA" id="ARBA00022989"/>
    </source>
</evidence>
<feature type="compositionally biased region" description="Polar residues" evidence="9">
    <location>
        <begin position="761"/>
        <end position="771"/>
    </location>
</feature>
<dbReference type="GO" id="GO:0005743">
    <property type="term" value="C:mitochondrial inner membrane"/>
    <property type="evidence" value="ECO:0007669"/>
    <property type="project" value="TreeGrafter"/>
</dbReference>
<feature type="domain" description="ABC transporter" evidence="11">
    <location>
        <begin position="1091"/>
        <end position="1329"/>
    </location>
</feature>
<dbReference type="Proteomes" id="UP000002640">
    <property type="component" value="Unassembled WGS sequence"/>
</dbReference>
<dbReference type="InterPro" id="IPR027417">
    <property type="entry name" value="P-loop_NTPase"/>
</dbReference>
<evidence type="ECO:0000256" key="9">
    <source>
        <dbReference type="SAM" id="MobiDB-lite"/>
    </source>
</evidence>
<dbReference type="InterPro" id="IPR040807">
    <property type="entry name" value="DUF5522"/>
</dbReference>
<gene>
    <name evidence="13" type="ORF">PHYSODRAFT_341536</name>
</gene>